<reference evidence="1 2" key="1">
    <citation type="submission" date="2016-10" db="EMBL/GenBank/DDBJ databases">
        <authorList>
            <person name="Varghese N."/>
            <person name="Submissions S."/>
        </authorList>
    </citation>
    <scope>NUCLEOTIDE SEQUENCE [LARGE SCALE GENOMIC DNA]</scope>
    <source>
        <strain evidence="1 2">DSM 13796</strain>
    </source>
</reference>
<gene>
    <name evidence="1" type="ORF">SAMN02745910_01919</name>
</gene>
<evidence type="ECO:0000313" key="2">
    <source>
        <dbReference type="Proteomes" id="UP000182762"/>
    </source>
</evidence>
<proteinExistence type="predicted"/>
<protein>
    <submittedName>
        <fullName evidence="1">Uncharacterized protein</fullName>
    </submittedName>
</protein>
<organism evidence="1 2">
    <name type="scientific">Priestia endophytica DSM 13796</name>
    <dbReference type="NCBI Taxonomy" id="1121089"/>
    <lineage>
        <taxon>Bacteria</taxon>
        <taxon>Bacillati</taxon>
        <taxon>Bacillota</taxon>
        <taxon>Bacilli</taxon>
        <taxon>Bacillales</taxon>
        <taxon>Bacillaceae</taxon>
        <taxon>Priestia</taxon>
    </lineage>
</organism>
<evidence type="ECO:0000313" key="1">
    <source>
        <dbReference type="EMBL" id="SFQ54328.1"/>
    </source>
</evidence>
<dbReference type="GeneID" id="93714013"/>
<dbReference type="EMBL" id="FOXX01000004">
    <property type="protein sequence ID" value="SFQ54328.1"/>
    <property type="molecule type" value="Genomic_DNA"/>
</dbReference>
<keyword evidence="2" id="KW-1185">Reference proteome</keyword>
<dbReference type="RefSeq" id="WP_082802571.1">
    <property type="nucleotide sequence ID" value="NZ_FOXX01000004.1"/>
</dbReference>
<comment type="caution">
    <text evidence="1">The sequence shown here is derived from an EMBL/GenBank/DDBJ whole genome shotgun (WGS) entry which is preliminary data.</text>
</comment>
<dbReference type="Proteomes" id="UP000182762">
    <property type="component" value="Unassembled WGS sequence"/>
</dbReference>
<sequence length="162" mass="18758">MSSNKKETGKKKSEYKEQEKYRFGEKIVDKKVDKKVEKVEREEKIEKEDKVERKDRRILEAPVRVDIEGVEDPLFDELQGLIGESILIITESDQLNLFGQAFRPIFCGTIFSVEQGNITLFPVTIKMVTAPFFQFPIPLSIPLEKIAQFTPNFDCDMRIPLT</sequence>
<name>A0A1I5ZD35_9BACI</name>
<accession>A0A1I5ZD35</accession>